<keyword evidence="2" id="KW-0479">Metal-binding</keyword>
<dbReference type="InterPro" id="IPR023170">
    <property type="entry name" value="HhH_base_excis_C"/>
</dbReference>
<keyword evidence="3" id="KW-0408">Iron</keyword>
<dbReference type="EC" id="3.2.2.-" evidence="6"/>
<keyword evidence="1" id="KW-0004">4Fe-4S</keyword>
<evidence type="ECO:0000256" key="3">
    <source>
        <dbReference type="ARBA" id="ARBA00023004"/>
    </source>
</evidence>
<accession>A0A150J733</accession>
<dbReference type="Gene3D" id="1.10.1670.10">
    <property type="entry name" value="Helix-hairpin-Helix base-excision DNA repair enzymes (C-terminal)"/>
    <property type="match status" value="1"/>
</dbReference>
<dbReference type="Proteomes" id="UP000075398">
    <property type="component" value="Unassembled WGS sequence"/>
</dbReference>
<keyword evidence="6" id="KW-0326">Glycosidase</keyword>
<evidence type="ECO:0000313" key="6">
    <source>
        <dbReference type="EMBL" id="KYC53001.1"/>
    </source>
</evidence>
<evidence type="ECO:0000256" key="1">
    <source>
        <dbReference type="ARBA" id="ARBA00022485"/>
    </source>
</evidence>
<dbReference type="EMBL" id="LNGC01000012">
    <property type="protein sequence ID" value="KYC53001.1"/>
    <property type="molecule type" value="Genomic_DNA"/>
</dbReference>
<dbReference type="InterPro" id="IPR011257">
    <property type="entry name" value="DNA_glycosylase"/>
</dbReference>
<dbReference type="Pfam" id="PF00730">
    <property type="entry name" value="HhH-GPD"/>
    <property type="match status" value="1"/>
</dbReference>
<keyword evidence="4" id="KW-0411">Iron-sulfur</keyword>
<dbReference type="GO" id="GO:0016798">
    <property type="term" value="F:hydrolase activity, acting on glycosyl bonds"/>
    <property type="evidence" value="ECO:0007669"/>
    <property type="project" value="UniProtKB-KW"/>
</dbReference>
<name>A0A150J733_9EURY</name>
<dbReference type="PANTHER" id="PTHR10359:SF19">
    <property type="entry name" value="DNA REPAIR GLYCOSYLASE MJ1434-RELATED"/>
    <property type="match status" value="1"/>
</dbReference>
<dbReference type="PANTHER" id="PTHR10359">
    <property type="entry name" value="A/G-SPECIFIC ADENINE GLYCOSYLASE/ENDONUCLEASE III"/>
    <property type="match status" value="1"/>
</dbReference>
<proteinExistence type="predicted"/>
<evidence type="ECO:0000313" key="7">
    <source>
        <dbReference type="Proteomes" id="UP000075398"/>
    </source>
</evidence>
<dbReference type="SUPFAM" id="SSF48150">
    <property type="entry name" value="DNA-glycosylase"/>
    <property type="match status" value="1"/>
</dbReference>
<dbReference type="PIRSF" id="PIRSF001435">
    <property type="entry name" value="Nth"/>
    <property type="match status" value="1"/>
</dbReference>
<dbReference type="GO" id="GO:0006284">
    <property type="term" value="P:base-excision repair"/>
    <property type="evidence" value="ECO:0007669"/>
    <property type="project" value="InterPro"/>
</dbReference>
<feature type="domain" description="HhH-GPD" evidence="5">
    <location>
        <begin position="35"/>
        <end position="194"/>
    </location>
</feature>
<dbReference type="PATRIC" id="fig|1705409.3.peg.495"/>
<dbReference type="CDD" id="cd00056">
    <property type="entry name" value="ENDO3c"/>
    <property type="match status" value="1"/>
</dbReference>
<evidence type="ECO:0000256" key="4">
    <source>
        <dbReference type="ARBA" id="ARBA00023014"/>
    </source>
</evidence>
<gene>
    <name evidence="6" type="ORF">AMQ22_00479</name>
</gene>
<comment type="caution">
    <text evidence="6">The sequence shown here is derived from an EMBL/GenBank/DDBJ whole genome shotgun (WGS) entry which is preliminary data.</text>
</comment>
<evidence type="ECO:0000256" key="2">
    <source>
        <dbReference type="ARBA" id="ARBA00022723"/>
    </source>
</evidence>
<sequence length="224" mass="25971">MNSFEIYKLLKNHFGEVGSWWPKDGPFEIVVGAILTQQSTWTNVEKALKNLKDSNIFTPNDIFELPLEDLKQIIKPSGFFNQKAERLRKISEYLLYTYGGELELLFAKDKNIIRKELLELKGIGNETADSIILYAAEKTEFVVDSYTKRIYSRLKIVEENIKYEDLKEYIVNEIPENLLIYQEFHGLIVLLGKNICKKKNPNCNNCPLGSKCNFLINKKDINHS</sequence>
<dbReference type="SMART" id="SM00478">
    <property type="entry name" value="ENDO3c"/>
    <property type="match status" value="1"/>
</dbReference>
<dbReference type="AlphaFoldDB" id="A0A150J733"/>
<evidence type="ECO:0000259" key="5">
    <source>
        <dbReference type="SMART" id="SM00478"/>
    </source>
</evidence>
<organism evidence="6 7">
    <name type="scientific">Candidatus Methanofastidiosum methylothiophilum</name>
    <dbReference type="NCBI Taxonomy" id="1705564"/>
    <lineage>
        <taxon>Archaea</taxon>
        <taxon>Methanobacteriati</taxon>
        <taxon>Methanobacteriota</taxon>
        <taxon>Stenosarchaea group</taxon>
        <taxon>Candidatus Methanofastidiosia</taxon>
        <taxon>Candidatus Methanofastidiosales</taxon>
        <taxon>Candidatus Methanofastidiosaceae</taxon>
        <taxon>Candidatus Methanofastidiosum</taxon>
    </lineage>
</organism>
<protein>
    <submittedName>
        <fullName evidence="6">G/T mismatches repair enzyme</fullName>
        <ecNumber evidence="6">3.2.2.-</ecNumber>
    </submittedName>
</protein>
<dbReference type="InterPro" id="IPR003265">
    <property type="entry name" value="HhH-GPD_domain"/>
</dbReference>
<reference evidence="6 7" key="1">
    <citation type="journal article" date="2016" name="ISME J.">
        <title>Chasing the elusive Euryarchaeota class WSA2: genomes reveal a uniquely fastidious methyl-reducing methanogen.</title>
        <authorList>
            <person name="Nobu M.K."/>
            <person name="Narihiro T."/>
            <person name="Kuroda K."/>
            <person name="Mei R."/>
            <person name="Liu W.T."/>
        </authorList>
    </citation>
    <scope>NUCLEOTIDE SEQUENCE [LARGE SCALE GENOMIC DNA]</scope>
    <source>
        <strain evidence="6">U1lsi0528_Bin055</strain>
    </source>
</reference>
<keyword evidence="6" id="KW-0378">Hydrolase</keyword>
<dbReference type="GO" id="GO:0051539">
    <property type="term" value="F:4 iron, 4 sulfur cluster binding"/>
    <property type="evidence" value="ECO:0007669"/>
    <property type="project" value="UniProtKB-KW"/>
</dbReference>
<dbReference type="Gene3D" id="1.10.340.30">
    <property type="entry name" value="Hypothetical protein, domain 2"/>
    <property type="match status" value="1"/>
</dbReference>
<dbReference type="GO" id="GO:0046872">
    <property type="term" value="F:metal ion binding"/>
    <property type="evidence" value="ECO:0007669"/>
    <property type="project" value="UniProtKB-KW"/>
</dbReference>